<protein>
    <submittedName>
        <fullName evidence="2">Uncharacterized protein</fullName>
    </submittedName>
</protein>
<accession>A0AAE3XI78</accession>
<proteinExistence type="predicted"/>
<evidence type="ECO:0000313" key="2">
    <source>
        <dbReference type="EMBL" id="MDR6238176.1"/>
    </source>
</evidence>
<organism evidence="2 3">
    <name type="scientific">Aureibacter tunicatorum</name>
    <dbReference type="NCBI Taxonomy" id="866807"/>
    <lineage>
        <taxon>Bacteria</taxon>
        <taxon>Pseudomonadati</taxon>
        <taxon>Bacteroidota</taxon>
        <taxon>Cytophagia</taxon>
        <taxon>Cytophagales</taxon>
        <taxon>Persicobacteraceae</taxon>
        <taxon>Aureibacter</taxon>
    </lineage>
</organism>
<reference evidence="2" key="1">
    <citation type="submission" date="2023-07" db="EMBL/GenBank/DDBJ databases">
        <title>Genomic Encyclopedia of Type Strains, Phase IV (KMG-IV): sequencing the most valuable type-strain genomes for metagenomic binning, comparative biology and taxonomic classification.</title>
        <authorList>
            <person name="Goeker M."/>
        </authorList>
    </citation>
    <scope>NUCLEOTIDE SEQUENCE</scope>
    <source>
        <strain evidence="2">DSM 26174</strain>
    </source>
</reference>
<keyword evidence="3" id="KW-1185">Reference proteome</keyword>
<dbReference type="AlphaFoldDB" id="A0AAE3XI78"/>
<feature type="transmembrane region" description="Helical" evidence="1">
    <location>
        <begin position="12"/>
        <end position="33"/>
    </location>
</feature>
<evidence type="ECO:0000256" key="1">
    <source>
        <dbReference type="SAM" id="Phobius"/>
    </source>
</evidence>
<dbReference type="RefSeq" id="WP_309937642.1">
    <property type="nucleotide sequence ID" value="NZ_AP025305.1"/>
</dbReference>
<keyword evidence="1" id="KW-0472">Membrane</keyword>
<gene>
    <name evidence="2" type="ORF">HNQ88_001152</name>
</gene>
<sequence>MLDAPIGEGANTFIWIFLILVGFVKACVALDILGQKSPKSHD</sequence>
<keyword evidence="1" id="KW-1133">Transmembrane helix</keyword>
<comment type="caution">
    <text evidence="2">The sequence shown here is derived from an EMBL/GenBank/DDBJ whole genome shotgun (WGS) entry which is preliminary data.</text>
</comment>
<name>A0AAE3XI78_9BACT</name>
<keyword evidence="1" id="KW-0812">Transmembrane</keyword>
<dbReference type="EMBL" id="JAVDQD010000001">
    <property type="protein sequence ID" value="MDR6238176.1"/>
    <property type="molecule type" value="Genomic_DNA"/>
</dbReference>
<dbReference type="Proteomes" id="UP001185092">
    <property type="component" value="Unassembled WGS sequence"/>
</dbReference>
<evidence type="ECO:0000313" key="3">
    <source>
        <dbReference type="Proteomes" id="UP001185092"/>
    </source>
</evidence>